<dbReference type="Gene3D" id="3.30.70.940">
    <property type="entry name" value="NusG, N-terminal domain"/>
    <property type="match status" value="1"/>
</dbReference>
<dbReference type="KEGG" id="bdw:94336741"/>
<keyword evidence="3" id="KW-0804">Transcription</keyword>
<dbReference type="Pfam" id="PF23291">
    <property type="entry name" value="KOW4_SPT5"/>
    <property type="match status" value="1"/>
</dbReference>
<evidence type="ECO:0000256" key="5">
    <source>
        <dbReference type="SAM" id="MobiDB-lite"/>
    </source>
</evidence>
<evidence type="ECO:0000313" key="8">
    <source>
        <dbReference type="Proteomes" id="UP001214638"/>
    </source>
</evidence>
<evidence type="ECO:0000313" key="7">
    <source>
        <dbReference type="EMBL" id="KAK2195845.1"/>
    </source>
</evidence>
<protein>
    <submittedName>
        <fullName evidence="7">Bifunctional KOW/Ribosomal protein L2</fullName>
    </submittedName>
</protein>
<dbReference type="GO" id="GO:0003729">
    <property type="term" value="F:mRNA binding"/>
    <property type="evidence" value="ECO:0007669"/>
    <property type="project" value="TreeGrafter"/>
</dbReference>
<dbReference type="SMART" id="SM00739">
    <property type="entry name" value="KOW"/>
    <property type="match status" value="5"/>
</dbReference>
<proteinExistence type="inferred from homology"/>
<dbReference type="InterPro" id="IPR036735">
    <property type="entry name" value="NGN_dom_sf"/>
</dbReference>
<dbReference type="CDD" id="cd09888">
    <property type="entry name" value="NGN_Euk"/>
    <property type="match status" value="1"/>
</dbReference>
<organism evidence="7 8">
    <name type="scientific">Babesia duncani</name>
    <dbReference type="NCBI Taxonomy" id="323732"/>
    <lineage>
        <taxon>Eukaryota</taxon>
        <taxon>Sar</taxon>
        <taxon>Alveolata</taxon>
        <taxon>Apicomplexa</taxon>
        <taxon>Aconoidasida</taxon>
        <taxon>Piroplasmida</taxon>
        <taxon>Babesiidae</taxon>
        <taxon>Babesia</taxon>
    </lineage>
</organism>
<sequence length="884" mass="98355">MNSRRKNQNVEDDSVEDPVDSDDETGPKRKRLHKSSKLSNDQRTRKLIVSSFLDTEAQVGDDDDDDENYEDDFILPDESTEAERLEHNHKLRRLQEGTLRDERRIGGTGHLVSAIDKLAKRYQDQTFEEGEDVDLFDDGEVANYEETSALLPDFSDPKLWIVKVNRERSAREIAISLQNKFVKMQLSGKHFGLYSCFAPPGVSGFLYLEADTKAQVIEALADYRGANPTTIKMIPLNEMASVFGLNVDQIQMPMVGDYVRVRMGRYAGDLGQVVEIDELVGIATIRVIPRLDPGILLLHDEEEEPSLELLNNSPTKAGGKQKQRFEKRFFDRERIELKGGLIEQGLVPGTFRYQSMIFQESGHLLMRMRVNRLIVGEAVAVSLSELKEFNVDKMQGLLQDPATLKATRKILHLYKLGERVRILRGELTNVIGKVSSVENDEIEVTPEKEEIPSFKIHWSCVIKHFVEGDNVRAIEGLNKGQVGLIALVDMKRKSAVVFNPSTGQEFKCGFEYLTLVPSEGVGTSSNRVITLDGYSIGDLVQTTFGLVGVISHIERSGTFAILGDDGAEHSVSSAQVVCKRHCVGQVARDYNQQPVEVRSKVVVVNGKNKQKSGIVTHIWKRTLFIKTESGHFLSASADNCLSSAIAANTDFGTPPISQGSAVLKTRRMPQKSPFIGKTVRICIQGREKGSLGDIVGVEPKHFTISLKKKVKTIRCQRQDVVILDDWDTELRRRSLGVPLASRSTESPDATVNASIQKPVWAQRGVVVHVVGAGNYYGCNGTILEVIDARPDNNHMLVVHLAIDNDDYIAIALESVEPILPKAAGDMVLAYMRPQIDQVATVLKIDHNVSDEGTHTAMATLHARQSGTVYQEPTTQCALYRMDVK</sequence>
<dbReference type="InterPro" id="IPR041975">
    <property type="entry name" value="KOW_Spt5_2"/>
</dbReference>
<feature type="domain" description="KOW" evidence="6">
    <location>
        <begin position="672"/>
        <end position="700"/>
    </location>
</feature>
<gene>
    <name evidence="7" type="ORF">BdWA1_002443</name>
</gene>
<dbReference type="AlphaFoldDB" id="A0AAD9PJ63"/>
<evidence type="ECO:0000259" key="6">
    <source>
        <dbReference type="SMART" id="SM00739"/>
    </source>
</evidence>
<dbReference type="GO" id="GO:0006368">
    <property type="term" value="P:transcription elongation by RNA polymerase II"/>
    <property type="evidence" value="ECO:0007669"/>
    <property type="project" value="TreeGrafter"/>
</dbReference>
<dbReference type="InterPro" id="IPR041977">
    <property type="entry name" value="KOW_Spt5_4"/>
</dbReference>
<dbReference type="Pfam" id="PF00467">
    <property type="entry name" value="KOW"/>
    <property type="match status" value="1"/>
</dbReference>
<feature type="compositionally biased region" description="Acidic residues" evidence="5">
    <location>
        <begin position="59"/>
        <end position="71"/>
    </location>
</feature>
<feature type="compositionally biased region" description="Acidic residues" evidence="5">
    <location>
        <begin position="10"/>
        <end position="24"/>
    </location>
</feature>
<dbReference type="EMBL" id="JALLKP010000003">
    <property type="protein sequence ID" value="KAK2195845.1"/>
    <property type="molecule type" value="Genomic_DNA"/>
</dbReference>
<feature type="domain" description="KOW" evidence="6">
    <location>
        <begin position="464"/>
        <end position="491"/>
    </location>
</feature>
<dbReference type="GO" id="GO:0032784">
    <property type="term" value="P:regulation of DNA-templated transcription elongation"/>
    <property type="evidence" value="ECO:0007669"/>
    <property type="project" value="InterPro"/>
</dbReference>
<dbReference type="CDD" id="cd06081">
    <property type="entry name" value="KOW_Spt5_1"/>
    <property type="match status" value="1"/>
</dbReference>
<keyword evidence="8" id="KW-1185">Reference proteome</keyword>
<feature type="region of interest" description="Disordered" evidence="5">
    <location>
        <begin position="1"/>
        <end position="41"/>
    </location>
</feature>
<dbReference type="InterPro" id="IPR039659">
    <property type="entry name" value="SPT5"/>
</dbReference>
<keyword evidence="4" id="KW-0539">Nucleus</keyword>
<evidence type="ECO:0000256" key="1">
    <source>
        <dbReference type="ARBA" id="ARBA00004123"/>
    </source>
</evidence>
<dbReference type="PANTHER" id="PTHR11125:SF7">
    <property type="entry name" value="TRANSCRIPTION ELONGATION FACTOR SPT5"/>
    <property type="match status" value="1"/>
</dbReference>
<dbReference type="InterPro" id="IPR014722">
    <property type="entry name" value="Rib_uL2_dom2"/>
</dbReference>
<accession>A0AAD9PJ63</accession>
<dbReference type="Pfam" id="PF23284">
    <property type="entry name" value="KOW2_Spt5"/>
    <property type="match status" value="1"/>
</dbReference>
<comment type="subcellular location">
    <subcellularLocation>
        <location evidence="1">Nucleus</location>
    </subcellularLocation>
</comment>
<dbReference type="PANTHER" id="PTHR11125">
    <property type="entry name" value="SUPPRESSOR OF TY 5"/>
    <property type="match status" value="1"/>
</dbReference>
<evidence type="ECO:0000256" key="4">
    <source>
        <dbReference type="ARBA" id="ARBA00023242"/>
    </source>
</evidence>
<dbReference type="Proteomes" id="UP001214638">
    <property type="component" value="Unassembled WGS sequence"/>
</dbReference>
<dbReference type="Gene3D" id="2.30.30.30">
    <property type="match status" value="2"/>
</dbReference>
<reference evidence="7" key="1">
    <citation type="journal article" date="2023" name="Nat. Microbiol.">
        <title>Babesia duncani multi-omics identifies virulence factors and drug targets.</title>
        <authorList>
            <person name="Singh P."/>
            <person name="Lonardi S."/>
            <person name="Liang Q."/>
            <person name="Vydyam P."/>
            <person name="Khabirova E."/>
            <person name="Fang T."/>
            <person name="Gihaz S."/>
            <person name="Thekkiniath J."/>
            <person name="Munshi M."/>
            <person name="Abel S."/>
            <person name="Ciampossin L."/>
            <person name="Batugedara G."/>
            <person name="Gupta M."/>
            <person name="Lu X.M."/>
            <person name="Lenz T."/>
            <person name="Chakravarty S."/>
            <person name="Cornillot E."/>
            <person name="Hu Y."/>
            <person name="Ma W."/>
            <person name="Gonzalez L.M."/>
            <person name="Sanchez S."/>
            <person name="Estrada K."/>
            <person name="Sanchez-Flores A."/>
            <person name="Montero E."/>
            <person name="Harb O.S."/>
            <person name="Le Roch K.G."/>
            <person name="Mamoun C.B."/>
        </authorList>
    </citation>
    <scope>NUCLEOTIDE SEQUENCE</scope>
    <source>
        <strain evidence="7">WA1</strain>
    </source>
</reference>
<dbReference type="InterPro" id="IPR008991">
    <property type="entry name" value="Translation_prot_SH3-like_sf"/>
</dbReference>
<feature type="domain" description="KOW" evidence="6">
    <location>
        <begin position="413"/>
        <end position="440"/>
    </location>
</feature>
<feature type="domain" description="KOW" evidence="6">
    <location>
        <begin position="594"/>
        <end position="621"/>
    </location>
</feature>
<dbReference type="GO" id="GO:0032044">
    <property type="term" value="C:DSIF complex"/>
    <property type="evidence" value="ECO:0007669"/>
    <property type="project" value="TreeGrafter"/>
</dbReference>
<dbReference type="InterPro" id="IPR005100">
    <property type="entry name" value="NGN-domain"/>
</dbReference>
<dbReference type="Pfam" id="PF03439">
    <property type="entry name" value="Spt5-NGN"/>
    <property type="match status" value="1"/>
</dbReference>
<comment type="caution">
    <text evidence="7">The sequence shown here is derived from an EMBL/GenBank/DDBJ whole genome shotgun (WGS) entry which is preliminary data.</text>
</comment>
<dbReference type="RefSeq" id="XP_067802688.1">
    <property type="nucleotide sequence ID" value="XM_067947466.1"/>
</dbReference>
<dbReference type="SUPFAM" id="SSF50104">
    <property type="entry name" value="Translation proteins SH3-like domain"/>
    <property type="match status" value="1"/>
</dbReference>
<feature type="domain" description="KOW" evidence="6">
    <location>
        <begin position="252"/>
        <end position="279"/>
    </location>
</feature>
<dbReference type="GO" id="GO:0006357">
    <property type="term" value="P:regulation of transcription by RNA polymerase II"/>
    <property type="evidence" value="ECO:0007669"/>
    <property type="project" value="InterPro"/>
</dbReference>
<dbReference type="InterPro" id="IPR041973">
    <property type="entry name" value="KOW_Spt5_1"/>
</dbReference>
<dbReference type="InterPro" id="IPR005824">
    <property type="entry name" value="KOW"/>
</dbReference>
<dbReference type="GeneID" id="94336741"/>
<evidence type="ECO:0000256" key="3">
    <source>
        <dbReference type="ARBA" id="ARBA00023163"/>
    </source>
</evidence>
<name>A0AAD9PJ63_9APIC</name>
<feature type="region of interest" description="Disordered" evidence="5">
    <location>
        <begin position="52"/>
        <end position="71"/>
    </location>
</feature>
<evidence type="ECO:0000256" key="2">
    <source>
        <dbReference type="ARBA" id="ARBA00006956"/>
    </source>
</evidence>
<comment type="similarity">
    <text evidence="2">Belongs to the SPT5 family.</text>
</comment>
<dbReference type="InterPro" id="IPR039385">
    <property type="entry name" value="NGN_Euk"/>
</dbReference>